<protein>
    <submittedName>
        <fullName evidence="2">Uncharacterized protein</fullName>
    </submittedName>
</protein>
<evidence type="ECO:0000313" key="3">
    <source>
        <dbReference type="Proteomes" id="UP000677152"/>
    </source>
</evidence>
<feature type="region of interest" description="Disordered" evidence="1">
    <location>
        <begin position="115"/>
        <end position="134"/>
    </location>
</feature>
<organism evidence="2 3">
    <name type="scientific">Actinosynnema pretiosum subsp. pretiosum</name>
    <dbReference type="NCBI Taxonomy" id="103721"/>
    <lineage>
        <taxon>Bacteria</taxon>
        <taxon>Bacillati</taxon>
        <taxon>Actinomycetota</taxon>
        <taxon>Actinomycetes</taxon>
        <taxon>Pseudonocardiales</taxon>
        <taxon>Pseudonocardiaceae</taxon>
        <taxon>Actinosynnema</taxon>
    </lineage>
</organism>
<evidence type="ECO:0000256" key="1">
    <source>
        <dbReference type="SAM" id="MobiDB-lite"/>
    </source>
</evidence>
<evidence type="ECO:0000313" key="2">
    <source>
        <dbReference type="EMBL" id="QUF07620.1"/>
    </source>
</evidence>
<gene>
    <name evidence="2" type="ORF">KCV87_17405</name>
</gene>
<sequence length="134" mass="14622">MEPDLRERAIEATNDDYVYFAEFEGMVIRSTGVTDHAEVLRAALAAATELVLEGAIVPGDLGWADEDFAPWPLTPEESVARIEREVAEHLRAGTNPDMGDICWFDLPARIAEREAAKRAAANDSPTPGSPVKDD</sequence>
<dbReference type="Proteomes" id="UP000677152">
    <property type="component" value="Chromosome"/>
</dbReference>
<proteinExistence type="predicted"/>
<accession>A0AA45R7B8</accession>
<dbReference type="EMBL" id="CP073249">
    <property type="protein sequence ID" value="QUF07620.1"/>
    <property type="molecule type" value="Genomic_DNA"/>
</dbReference>
<name>A0AA45R7B8_9PSEU</name>
<dbReference type="AlphaFoldDB" id="A0AA45R7B8"/>
<reference evidence="2" key="1">
    <citation type="submission" date="2021-04" db="EMBL/GenBank/DDBJ databases">
        <title>Genomic sequence of Actinosynnema pretiosum subsp. pretiosum ATCC 31280 (C-14919).</title>
        <authorList>
            <person name="Bai L."/>
            <person name="Wang X."/>
            <person name="Xiao Y."/>
        </authorList>
    </citation>
    <scope>NUCLEOTIDE SEQUENCE</scope>
    <source>
        <strain evidence="2">ATCC 31280</strain>
    </source>
</reference>